<dbReference type="GO" id="GO:0005524">
    <property type="term" value="F:ATP binding"/>
    <property type="evidence" value="ECO:0007669"/>
    <property type="project" value="UniProtKB-KW"/>
</dbReference>
<organism evidence="15 16">
    <name type="scientific">Paracoccidioides brasiliensis</name>
    <dbReference type="NCBI Taxonomy" id="121759"/>
    <lineage>
        <taxon>Eukaryota</taxon>
        <taxon>Fungi</taxon>
        <taxon>Dikarya</taxon>
        <taxon>Ascomycota</taxon>
        <taxon>Pezizomycotina</taxon>
        <taxon>Eurotiomycetes</taxon>
        <taxon>Eurotiomycetidae</taxon>
        <taxon>Onygenales</taxon>
        <taxon>Ajellomycetaceae</taxon>
        <taxon>Paracoccidioides</taxon>
    </lineage>
</organism>
<evidence type="ECO:0000256" key="6">
    <source>
        <dbReference type="ARBA" id="ARBA00022806"/>
    </source>
</evidence>
<dbReference type="GO" id="GO:0003724">
    <property type="term" value="F:RNA helicase activity"/>
    <property type="evidence" value="ECO:0007669"/>
    <property type="project" value="UniProtKB-EC"/>
</dbReference>
<reference evidence="15 16" key="1">
    <citation type="submission" date="2016-06" db="EMBL/GenBank/DDBJ databases">
        <authorList>
            <person name="Kjaerup R.B."/>
            <person name="Dalgaard T.S."/>
            <person name="Juul-Madsen H.R."/>
        </authorList>
    </citation>
    <scope>NUCLEOTIDE SEQUENCE [LARGE SCALE GENOMIC DNA]</scope>
    <source>
        <strain evidence="15 16">Pb300</strain>
    </source>
</reference>
<dbReference type="EMBL" id="LZYO01000011">
    <property type="protein sequence ID" value="ODH44938.1"/>
    <property type="molecule type" value="Genomic_DNA"/>
</dbReference>
<dbReference type="Gene3D" id="3.40.50.300">
    <property type="entry name" value="P-loop containing nucleotide triphosphate hydrolases"/>
    <property type="match status" value="2"/>
</dbReference>
<dbReference type="InterPro" id="IPR014001">
    <property type="entry name" value="Helicase_ATP-bd"/>
</dbReference>
<dbReference type="EC" id="3.6.4.13" evidence="2"/>
<sequence>MSHEEDLIDYSDEELQATDAAATSIAPTGTNGAALKKEGDLTVSGVRADKKGSYVGIHSTGFRDFLLKGELLRAITDCGFEHPSEGSVLGAVRRHGDNPNTDWQYFAVWHNYLSILTFPSLLFTVQQVCIPTAILNVDVLCQAKSGLGKTAVFVLTTLHQLEPVPGECSILVMCHTRELAYQIKNEYARFSKYLPDVKTAVFYGGTPMQKDIELLSSKDNYPNIVVGTPGRLNALVRDKKLSLRSIKAFVLDECDKMLDQIDMRRDVQEIFRATPADKQVMMFSATLSQEVRPICKKFMRNPLEVYVDDDTKLTLHGLLQYYIKLSESEKNRKLNELLDSLEFNQVIIFVKSTQRATELDKLLRECNFPSIAVHSGVSQEERIKRYKEFKEFNKRICVATDVFGRGIDIERINLAINYDLPADADSYLHRVGRAGRFGTKGLAISFVSSEQDQEVLKDIEKRFEVALPEYPEGGVDSSAYMA</sequence>
<keyword evidence="3" id="KW-0507">mRNA processing</keyword>
<evidence type="ECO:0000256" key="12">
    <source>
        <dbReference type="ARBA" id="ARBA00047984"/>
    </source>
</evidence>
<feature type="domain" description="Helicase C-terminal" evidence="14">
    <location>
        <begin position="333"/>
        <end position="478"/>
    </location>
</feature>
<evidence type="ECO:0000256" key="7">
    <source>
        <dbReference type="ARBA" id="ARBA00022816"/>
    </source>
</evidence>
<dbReference type="PROSITE" id="PS51194">
    <property type="entry name" value="HELICASE_CTER"/>
    <property type="match status" value="1"/>
</dbReference>
<dbReference type="GO" id="GO:0051028">
    <property type="term" value="P:mRNA transport"/>
    <property type="evidence" value="ECO:0007669"/>
    <property type="project" value="UniProtKB-KW"/>
</dbReference>
<dbReference type="FunFam" id="3.40.50.300:FF:000111">
    <property type="entry name" value="DEAD-box ATP-dependent RNA helicase"/>
    <property type="match status" value="1"/>
</dbReference>
<dbReference type="Pfam" id="PF00271">
    <property type="entry name" value="Helicase_C"/>
    <property type="match status" value="1"/>
</dbReference>
<accession>A0A1D2JP12</accession>
<dbReference type="InterPro" id="IPR001650">
    <property type="entry name" value="Helicase_C-like"/>
</dbReference>
<dbReference type="Pfam" id="PF00270">
    <property type="entry name" value="DEAD"/>
    <property type="match status" value="1"/>
</dbReference>
<evidence type="ECO:0000256" key="11">
    <source>
        <dbReference type="ARBA" id="ARBA00038213"/>
    </source>
</evidence>
<keyword evidence="10" id="KW-0539">Nucleus</keyword>
<gene>
    <name evidence="15" type="ORF">ACO22_00561</name>
</gene>
<evidence type="ECO:0000259" key="13">
    <source>
        <dbReference type="PROSITE" id="PS51192"/>
    </source>
</evidence>
<comment type="similarity">
    <text evidence="11">Belongs to the DEAD box helicase family. DECD subfamily.</text>
</comment>
<comment type="caution">
    <text evidence="15">The sequence shown here is derived from an EMBL/GenBank/DDBJ whole genome shotgun (WGS) entry which is preliminary data.</text>
</comment>
<dbReference type="GO" id="GO:0003723">
    <property type="term" value="F:RNA binding"/>
    <property type="evidence" value="ECO:0007669"/>
    <property type="project" value="UniProtKB-KW"/>
</dbReference>
<comment type="subcellular location">
    <subcellularLocation>
        <location evidence="1">Nucleus</location>
    </subcellularLocation>
</comment>
<evidence type="ECO:0000256" key="5">
    <source>
        <dbReference type="ARBA" id="ARBA00022801"/>
    </source>
</evidence>
<dbReference type="Proteomes" id="UP000242814">
    <property type="component" value="Unassembled WGS sequence"/>
</dbReference>
<dbReference type="SMART" id="SM00490">
    <property type="entry name" value="HELICc"/>
    <property type="match status" value="1"/>
</dbReference>
<proteinExistence type="inferred from homology"/>
<dbReference type="InterPro" id="IPR027417">
    <property type="entry name" value="P-loop_NTPase"/>
</dbReference>
<evidence type="ECO:0000256" key="1">
    <source>
        <dbReference type="ARBA" id="ARBA00004123"/>
    </source>
</evidence>
<dbReference type="GO" id="GO:0005634">
    <property type="term" value="C:nucleus"/>
    <property type="evidence" value="ECO:0007669"/>
    <property type="project" value="UniProtKB-SubCell"/>
</dbReference>
<evidence type="ECO:0000259" key="14">
    <source>
        <dbReference type="PROSITE" id="PS51194"/>
    </source>
</evidence>
<evidence type="ECO:0000256" key="10">
    <source>
        <dbReference type="ARBA" id="ARBA00023242"/>
    </source>
</evidence>
<keyword evidence="7" id="KW-0813">Transport</keyword>
<keyword evidence="4" id="KW-0547">Nucleotide-binding</keyword>
<evidence type="ECO:0000256" key="2">
    <source>
        <dbReference type="ARBA" id="ARBA00012552"/>
    </source>
</evidence>
<dbReference type="PANTHER" id="PTHR47958">
    <property type="entry name" value="ATP-DEPENDENT RNA HELICASE DBP3"/>
    <property type="match status" value="1"/>
</dbReference>
<keyword evidence="9" id="KW-0694">RNA-binding</keyword>
<dbReference type="GO" id="GO:0016787">
    <property type="term" value="F:hydrolase activity"/>
    <property type="evidence" value="ECO:0007669"/>
    <property type="project" value="UniProtKB-KW"/>
</dbReference>
<dbReference type="SUPFAM" id="SSF52540">
    <property type="entry name" value="P-loop containing nucleoside triphosphate hydrolases"/>
    <property type="match status" value="1"/>
</dbReference>
<evidence type="ECO:0000256" key="9">
    <source>
        <dbReference type="ARBA" id="ARBA00022884"/>
    </source>
</evidence>
<evidence type="ECO:0000256" key="4">
    <source>
        <dbReference type="ARBA" id="ARBA00022741"/>
    </source>
</evidence>
<dbReference type="GO" id="GO:0006397">
    <property type="term" value="P:mRNA processing"/>
    <property type="evidence" value="ECO:0007669"/>
    <property type="project" value="UniProtKB-KW"/>
</dbReference>
<dbReference type="VEuPathDB" id="FungiDB:PABG_04293"/>
<dbReference type="SMART" id="SM00487">
    <property type="entry name" value="DEXDc"/>
    <property type="match status" value="1"/>
</dbReference>
<keyword evidence="6 15" id="KW-0347">Helicase</keyword>
<dbReference type="VEuPathDB" id="FungiDB:PADG_04672"/>
<dbReference type="AlphaFoldDB" id="A0A1D2JP12"/>
<evidence type="ECO:0000313" key="15">
    <source>
        <dbReference type="EMBL" id="ODH44938.1"/>
    </source>
</evidence>
<protein>
    <recommendedName>
        <fullName evidence="2">RNA helicase</fullName>
        <ecNumber evidence="2">3.6.4.13</ecNumber>
    </recommendedName>
</protein>
<dbReference type="CDD" id="cd18787">
    <property type="entry name" value="SF2_C_DEAD"/>
    <property type="match status" value="1"/>
</dbReference>
<keyword evidence="7" id="KW-0509">mRNA transport</keyword>
<name>A0A1D2JP12_PARBR</name>
<evidence type="ECO:0000256" key="3">
    <source>
        <dbReference type="ARBA" id="ARBA00022664"/>
    </source>
</evidence>
<comment type="catalytic activity">
    <reaction evidence="12">
        <text>ATP + H2O = ADP + phosphate + H(+)</text>
        <dbReference type="Rhea" id="RHEA:13065"/>
        <dbReference type="ChEBI" id="CHEBI:15377"/>
        <dbReference type="ChEBI" id="CHEBI:15378"/>
        <dbReference type="ChEBI" id="CHEBI:30616"/>
        <dbReference type="ChEBI" id="CHEBI:43474"/>
        <dbReference type="ChEBI" id="CHEBI:456216"/>
        <dbReference type="EC" id="3.6.4.13"/>
    </reaction>
</comment>
<evidence type="ECO:0000313" key="16">
    <source>
        <dbReference type="Proteomes" id="UP000242814"/>
    </source>
</evidence>
<dbReference type="CDD" id="cd17950">
    <property type="entry name" value="DEADc_DDX39"/>
    <property type="match status" value="1"/>
</dbReference>
<keyword evidence="5" id="KW-0378">Hydrolase</keyword>
<feature type="domain" description="Helicase ATP-binding" evidence="13">
    <location>
        <begin position="130"/>
        <end position="305"/>
    </location>
</feature>
<dbReference type="InterPro" id="IPR011545">
    <property type="entry name" value="DEAD/DEAH_box_helicase_dom"/>
</dbReference>
<keyword evidence="8" id="KW-0067">ATP-binding</keyword>
<dbReference type="PROSITE" id="PS51192">
    <property type="entry name" value="HELICASE_ATP_BIND_1"/>
    <property type="match status" value="1"/>
</dbReference>
<evidence type="ECO:0000256" key="8">
    <source>
        <dbReference type="ARBA" id="ARBA00022840"/>
    </source>
</evidence>